<dbReference type="OrthoDB" id="9805728at2"/>
<dbReference type="Pfam" id="PF12706">
    <property type="entry name" value="Lactamase_B_2"/>
    <property type="match status" value="1"/>
</dbReference>
<protein>
    <submittedName>
        <fullName evidence="2">L-ascorbate metabolism protein UlaG, beta-lactamase superfamily</fullName>
    </submittedName>
</protein>
<dbReference type="PIRSF" id="PIRSF038896">
    <property type="entry name" value="NAPE-PLD"/>
    <property type="match status" value="1"/>
</dbReference>
<gene>
    <name evidence="2" type="ORF">SAMN05421771_0010</name>
</gene>
<dbReference type="SUPFAM" id="SSF56281">
    <property type="entry name" value="Metallo-hydrolase/oxidoreductase"/>
    <property type="match status" value="1"/>
</dbReference>
<dbReference type="Proteomes" id="UP000199024">
    <property type="component" value="Unassembled WGS sequence"/>
</dbReference>
<dbReference type="GO" id="GO:0008270">
    <property type="term" value="F:zinc ion binding"/>
    <property type="evidence" value="ECO:0007669"/>
    <property type="project" value="InterPro"/>
</dbReference>
<name>A0A1I6KZD7_9BACT</name>
<reference evidence="2 3" key="1">
    <citation type="submission" date="2016-10" db="EMBL/GenBank/DDBJ databases">
        <authorList>
            <person name="de Groot N.N."/>
        </authorList>
    </citation>
    <scope>NUCLEOTIDE SEQUENCE [LARGE SCALE GENOMIC DNA]</scope>
    <source>
        <strain evidence="2 3">DSM 21001</strain>
    </source>
</reference>
<dbReference type="InterPro" id="IPR001279">
    <property type="entry name" value="Metallo-B-lactamas"/>
</dbReference>
<dbReference type="PANTHER" id="PTHR15032">
    <property type="entry name" value="N-ACYL-PHOSPHATIDYLETHANOLAMINE-HYDROLYZING PHOSPHOLIPASE D"/>
    <property type="match status" value="1"/>
</dbReference>
<evidence type="ECO:0000259" key="1">
    <source>
        <dbReference type="SMART" id="SM00849"/>
    </source>
</evidence>
<accession>A0A1I6KZD7</accession>
<dbReference type="InterPro" id="IPR024884">
    <property type="entry name" value="NAPE-PLD"/>
</dbReference>
<feature type="domain" description="Metallo-beta-lactamase" evidence="1">
    <location>
        <begin position="51"/>
        <end position="258"/>
    </location>
</feature>
<sequence>MDERRSTRTAKVGKLRQLWRLVRESYANPMTGEPQKPVPVAAGELGITFIGHSSFLLQVAGKNALVDPVFASRLVILRRQRRAGVKVEDLPAIDVVLLSHAHMDHLNIPSLRAIIKKTKNLRGHAPVVVVPNGVEDLVRNLGFSRVETMSWWDSEIVEGLRITMTPCQHWGARMFSDTHREFGGYVIAPAAGGPSIYHSGDTAYFGGFREIGSRLRPDVALMPIGAYFPDSYRGVHTSPEEAVQAFLDTGAQTMIPMHYGTFRLGREPMDEPLERLAAETVRLGLEDRVRVVIEGETLRVVKPSGANTASRQMAGASKRS</sequence>
<keyword evidence="3" id="KW-1185">Reference proteome</keyword>
<dbReference type="InterPro" id="IPR036866">
    <property type="entry name" value="RibonucZ/Hydroxyglut_hydro"/>
</dbReference>
<evidence type="ECO:0000313" key="2">
    <source>
        <dbReference type="EMBL" id="SFR96603.1"/>
    </source>
</evidence>
<dbReference type="RefSeq" id="WP_089835465.1">
    <property type="nucleotide sequence ID" value="NZ_FOZL01000001.1"/>
</dbReference>
<dbReference type="GO" id="GO:0005737">
    <property type="term" value="C:cytoplasm"/>
    <property type="evidence" value="ECO:0007669"/>
    <property type="project" value="TreeGrafter"/>
</dbReference>
<evidence type="ECO:0000313" key="3">
    <source>
        <dbReference type="Proteomes" id="UP000199024"/>
    </source>
</evidence>
<proteinExistence type="predicted"/>
<dbReference type="GO" id="GO:0070290">
    <property type="term" value="F:N-acylphosphatidylethanolamine-specific phospholipase D activity"/>
    <property type="evidence" value="ECO:0007669"/>
    <property type="project" value="InterPro"/>
</dbReference>
<dbReference type="SMART" id="SM00849">
    <property type="entry name" value="Lactamase_B"/>
    <property type="match status" value="1"/>
</dbReference>
<dbReference type="AlphaFoldDB" id="A0A1I6KZD7"/>
<dbReference type="EMBL" id="FOZL01000001">
    <property type="protein sequence ID" value="SFR96603.1"/>
    <property type="molecule type" value="Genomic_DNA"/>
</dbReference>
<dbReference type="Gene3D" id="3.60.15.10">
    <property type="entry name" value="Ribonuclease Z/Hydroxyacylglutathione hydrolase-like"/>
    <property type="match status" value="1"/>
</dbReference>
<dbReference type="PANTHER" id="PTHR15032:SF36">
    <property type="entry name" value="METALLO-BETA-LACTAMASE DOMAIN-CONTAINING PROTEIN"/>
    <property type="match status" value="1"/>
</dbReference>
<dbReference type="STRING" id="474950.SAMN05421771_0010"/>
<organism evidence="2 3">
    <name type="scientific">Granulicella pectinivorans</name>
    <dbReference type="NCBI Taxonomy" id="474950"/>
    <lineage>
        <taxon>Bacteria</taxon>
        <taxon>Pseudomonadati</taxon>
        <taxon>Acidobacteriota</taxon>
        <taxon>Terriglobia</taxon>
        <taxon>Terriglobales</taxon>
        <taxon>Acidobacteriaceae</taxon>
        <taxon>Granulicella</taxon>
    </lineage>
</organism>